<dbReference type="Proteomes" id="UP000242414">
    <property type="component" value="Unassembled WGS sequence"/>
</dbReference>
<dbReference type="EMBL" id="KV921854">
    <property type="protein sequence ID" value="ORE11826.1"/>
    <property type="molecule type" value="Genomic_DNA"/>
</dbReference>
<feature type="compositionally biased region" description="Basic and acidic residues" evidence="1">
    <location>
        <begin position="475"/>
        <end position="495"/>
    </location>
</feature>
<protein>
    <submittedName>
        <fullName evidence="2">Uncharacterized protein</fullName>
    </submittedName>
</protein>
<sequence length="518" mass="60492">MSIFERSLYAYDPNELEDLDDIFNEESSQLISLSSIDDNQLDELTRSLVTPTPNKYRTTSSPYAESVQLFRNLKDTATVDDLVHSDLREFMGHYDMDDLLSSRPTSSVKFSSRTTNIQDFKTSTRRNTNNEDRKSQLLSALEQSYIRERQMEQVYLDQLKEIDSKAYERLKRDSEAFMKRRSSLLQHFRNSCEPSVPRYTLEKTSQSMAPSRSSGNSTTTSSSHSNDVYYDPPSPPSKRYSQCLDRNREAVYHRQSLDEPNRDQGIIKKNVPDLTKSPIVRPVVTNYNYLTRTKRTNSEAQERPRVEGYSLRRASEEQPRGMARRSSRQQDDMSRTRRMSQMNVESYLAHPRRISEDSVNRSRRTSEDTVGRPRRTSEDNKYKTETYLARPRASVHDITARPREDKTDRDIALSYLNRAQKRDSIERWSLKKPVVVNEPRVSTRITQDKLSNRSSLKRNSSVEDIRRRLSYLSTDNKRHTMEPVKTEKEKATESAKRVLAMVQERRSKRLSYTGRLAH</sequence>
<feature type="compositionally biased region" description="Basic and acidic residues" evidence="1">
    <location>
        <begin position="296"/>
        <end position="306"/>
    </location>
</feature>
<organism evidence="2">
    <name type="scientific">Rhizopus microsporus var. microsporus</name>
    <dbReference type="NCBI Taxonomy" id="86635"/>
    <lineage>
        <taxon>Eukaryota</taxon>
        <taxon>Fungi</taxon>
        <taxon>Fungi incertae sedis</taxon>
        <taxon>Mucoromycota</taxon>
        <taxon>Mucoromycotina</taxon>
        <taxon>Mucoromycetes</taxon>
        <taxon>Mucorales</taxon>
        <taxon>Mucorineae</taxon>
        <taxon>Rhizopodaceae</taxon>
        <taxon>Rhizopus</taxon>
    </lineage>
</organism>
<dbReference type="VEuPathDB" id="FungiDB:BCV72DRAFT_331847"/>
<feature type="compositionally biased region" description="Basic and acidic residues" evidence="1">
    <location>
        <begin position="353"/>
        <end position="383"/>
    </location>
</feature>
<feature type="region of interest" description="Disordered" evidence="1">
    <location>
        <begin position="294"/>
        <end position="383"/>
    </location>
</feature>
<feature type="region of interest" description="Disordered" evidence="1">
    <location>
        <begin position="474"/>
        <end position="495"/>
    </location>
</feature>
<dbReference type="OrthoDB" id="2240073at2759"/>
<gene>
    <name evidence="2" type="ORF">BCV72DRAFT_331847</name>
</gene>
<dbReference type="AlphaFoldDB" id="A0A1X0RII6"/>
<name>A0A1X0RII6_RHIZD</name>
<proteinExistence type="predicted"/>
<accession>A0A1X0RII6</accession>
<feature type="region of interest" description="Disordered" evidence="1">
    <location>
        <begin position="202"/>
        <end position="241"/>
    </location>
</feature>
<feature type="compositionally biased region" description="Low complexity" evidence="1">
    <location>
        <begin position="211"/>
        <end position="225"/>
    </location>
</feature>
<reference evidence="2" key="1">
    <citation type="journal article" date="2016" name="Proc. Natl. Acad. Sci. U.S.A.">
        <title>Lipid metabolic changes in an early divergent fungus govern the establishment of a mutualistic symbiosis with endobacteria.</title>
        <authorList>
            <person name="Lastovetsky O.A."/>
            <person name="Gaspar M.L."/>
            <person name="Mondo S.J."/>
            <person name="LaButti K.M."/>
            <person name="Sandor L."/>
            <person name="Grigoriev I.V."/>
            <person name="Henry S.A."/>
            <person name="Pawlowska T.E."/>
        </authorList>
    </citation>
    <scope>NUCLEOTIDE SEQUENCE [LARGE SCALE GENOMIC DNA]</scope>
    <source>
        <strain evidence="2">ATCC 52814</strain>
    </source>
</reference>
<evidence type="ECO:0000256" key="1">
    <source>
        <dbReference type="SAM" id="MobiDB-lite"/>
    </source>
</evidence>
<evidence type="ECO:0000313" key="2">
    <source>
        <dbReference type="EMBL" id="ORE11826.1"/>
    </source>
</evidence>